<gene>
    <name evidence="3" type="ORF">LSCM4_06105</name>
</gene>
<protein>
    <recommendedName>
        <fullName evidence="2">Leucine-rich domain-containing protein</fullName>
    </recommendedName>
</protein>
<dbReference type="InterPro" id="IPR032675">
    <property type="entry name" value="LRR_dom_sf"/>
</dbReference>
<comment type="caution">
    <text evidence="3">The sequence shown here is derived from an EMBL/GenBank/DDBJ whole genome shotgun (WGS) entry which is preliminary data.</text>
</comment>
<feature type="region of interest" description="Disordered" evidence="1">
    <location>
        <begin position="1"/>
        <end position="49"/>
    </location>
</feature>
<evidence type="ECO:0000259" key="2">
    <source>
        <dbReference type="Pfam" id="PF26020"/>
    </source>
</evidence>
<name>A0A836GWC1_9TRYP</name>
<dbReference type="Pfam" id="PF26020">
    <property type="entry name" value="LRR_16"/>
    <property type="match status" value="1"/>
</dbReference>
<keyword evidence="4" id="KW-1185">Reference proteome</keyword>
<dbReference type="KEGG" id="loi:92361964"/>
<accession>A0A836GWC1</accession>
<evidence type="ECO:0000256" key="1">
    <source>
        <dbReference type="SAM" id="MobiDB-lite"/>
    </source>
</evidence>
<evidence type="ECO:0000313" key="4">
    <source>
        <dbReference type="Proteomes" id="UP000674143"/>
    </source>
</evidence>
<proteinExistence type="predicted"/>
<dbReference type="GeneID" id="92361964"/>
<dbReference type="SUPFAM" id="SSF52047">
    <property type="entry name" value="RNI-like"/>
    <property type="match status" value="1"/>
</dbReference>
<dbReference type="Proteomes" id="UP000674143">
    <property type="component" value="Chromosome 20"/>
</dbReference>
<organism evidence="3 4">
    <name type="scientific">Leishmania orientalis</name>
    <dbReference type="NCBI Taxonomy" id="2249476"/>
    <lineage>
        <taxon>Eukaryota</taxon>
        <taxon>Discoba</taxon>
        <taxon>Euglenozoa</taxon>
        <taxon>Kinetoplastea</taxon>
        <taxon>Metakinetoplastina</taxon>
        <taxon>Trypanosomatida</taxon>
        <taxon>Trypanosomatidae</taxon>
        <taxon>Leishmaniinae</taxon>
        <taxon>Leishmania</taxon>
    </lineage>
</organism>
<dbReference type="Gene3D" id="3.80.10.10">
    <property type="entry name" value="Ribonuclease Inhibitor"/>
    <property type="match status" value="1"/>
</dbReference>
<dbReference type="EMBL" id="JAFHLR010000020">
    <property type="protein sequence ID" value="KAG5480339.1"/>
    <property type="molecule type" value="Genomic_DNA"/>
</dbReference>
<feature type="compositionally biased region" description="Basic residues" evidence="1">
    <location>
        <begin position="1"/>
        <end position="10"/>
    </location>
</feature>
<dbReference type="RefSeq" id="XP_067063670.1">
    <property type="nucleotide sequence ID" value="XM_067208030.1"/>
</dbReference>
<reference evidence="3 4" key="1">
    <citation type="submission" date="2021-02" db="EMBL/GenBank/DDBJ databases">
        <title>Leishmania (Mundinia) orientalis Genome sequencing and assembly.</title>
        <authorList>
            <person name="Almutairi H."/>
            <person name="Gatherer D."/>
        </authorList>
    </citation>
    <scope>NUCLEOTIDE SEQUENCE [LARGE SCALE GENOMIC DNA]</scope>
    <source>
        <strain evidence="3">LSCM4</strain>
    </source>
</reference>
<sequence>MGCRSSRLKSKKEGEDGKKGANVAGNGSRTGSGASTDTSTRSQSEETVEISAAVSYEGEQKHGAGEHLTDLAVKVERSANTNRYVTEGELNMTCPAELRTIMDNMSDLSTGSSSAPQLFHISPTERAEVEPGTWAWWREELRHERVTKDGYHRVLLQDVQTRLTIQHEDDPSTVELDLSNCYMEPTAPYVLGRLFASLQLKELRWITSLRLDGNYFTDAGFGTMLATMSAANEKQTILPVLRQLYLNNMNLDRHSVAGLFAYLFPVNRSATRSIPAKGALRIAGSRASRPSEDYITANKRGPTVPLFPSMSVLSLSDNPGVGTAGLILILRSFLAVHYEPHIFSVMDLSRCGIDRGASRYLREYFEQLSSAIDAGCCPVVPKRFVLMGNQHGIADSHDIYSPEGTGIQLVL</sequence>
<dbReference type="InterPro" id="IPR058820">
    <property type="entry name" value="LRR_16"/>
</dbReference>
<dbReference type="AlphaFoldDB" id="A0A836GWC1"/>
<feature type="domain" description="Leucine-rich" evidence="2">
    <location>
        <begin position="134"/>
        <end position="401"/>
    </location>
</feature>
<evidence type="ECO:0000313" key="3">
    <source>
        <dbReference type="EMBL" id="KAG5480339.1"/>
    </source>
</evidence>
<feature type="compositionally biased region" description="Polar residues" evidence="1">
    <location>
        <begin position="25"/>
        <end position="42"/>
    </location>
</feature>